<feature type="chain" id="PRO_5033020674" evidence="1">
    <location>
        <begin position="32"/>
        <end position="90"/>
    </location>
</feature>
<name>A0A806LIT4_LACPA</name>
<gene>
    <name evidence="2" type="ORF">AF91_00200</name>
</gene>
<protein>
    <submittedName>
        <fullName evidence="2">Uncharacterized protein</fullName>
    </submittedName>
</protein>
<evidence type="ECO:0000313" key="3">
    <source>
        <dbReference type="Proteomes" id="UP000019441"/>
    </source>
</evidence>
<proteinExistence type="predicted"/>
<dbReference type="Proteomes" id="UP000019441">
    <property type="component" value="Chromosome"/>
</dbReference>
<reference evidence="2 3" key="1">
    <citation type="journal article" date="2014" name="Genome Announc.">
        <title>Whole Genome Sequence of the Probiotic Strain Lactobacillus paracasei N1115, Isolated from Traditional Chinese Fermented Milk.</title>
        <authorList>
            <person name="Wang S."/>
            <person name="Zhu H."/>
            <person name="He F."/>
            <person name="Luo Y."/>
            <person name="Kang Z."/>
            <person name="Lu C."/>
            <person name="Feng L."/>
            <person name="Lu X."/>
            <person name="Xue Y."/>
            <person name="Wang H."/>
        </authorList>
    </citation>
    <scope>NUCLEOTIDE SEQUENCE [LARGE SCALE GENOMIC DNA]</scope>
    <source>
        <strain evidence="2 3">N1115</strain>
    </source>
</reference>
<keyword evidence="1" id="KW-0732">Signal</keyword>
<sequence>MKKISSFFAVGVLAVTLGMFSFGLNTQTVQAKTLPYKTWYHQNIFTGAKSNFQYQSINVASNKYVRYSTNTIVGPNGWNYNRWLTFFVIY</sequence>
<dbReference type="RefSeq" id="WP_003663123.1">
    <property type="nucleotide sequence ID" value="NZ_CP007122.1"/>
</dbReference>
<dbReference type="EMBL" id="CP007122">
    <property type="protein sequence ID" value="AHJ34388.1"/>
    <property type="molecule type" value="Genomic_DNA"/>
</dbReference>
<organism evidence="2 3">
    <name type="scientific">Lacticaseibacillus paracasei N1115</name>
    <dbReference type="NCBI Taxonomy" id="1446494"/>
    <lineage>
        <taxon>Bacteria</taxon>
        <taxon>Bacillati</taxon>
        <taxon>Bacillota</taxon>
        <taxon>Bacilli</taxon>
        <taxon>Lactobacillales</taxon>
        <taxon>Lactobacillaceae</taxon>
        <taxon>Lacticaseibacillus</taxon>
    </lineage>
</organism>
<evidence type="ECO:0000256" key="1">
    <source>
        <dbReference type="SAM" id="SignalP"/>
    </source>
</evidence>
<dbReference type="AlphaFoldDB" id="A0A806LIT4"/>
<accession>A0A806LIT4</accession>
<evidence type="ECO:0000313" key="2">
    <source>
        <dbReference type="EMBL" id="AHJ34388.1"/>
    </source>
</evidence>
<dbReference type="KEGG" id="lpq:AF91_00200"/>
<feature type="signal peptide" evidence="1">
    <location>
        <begin position="1"/>
        <end position="31"/>
    </location>
</feature>